<proteinExistence type="inferred from homology"/>
<dbReference type="InterPro" id="IPR046431">
    <property type="entry name" value="FAF_dom"/>
</dbReference>
<accession>A0AAD7LWJ5</accession>
<dbReference type="AlphaFoldDB" id="A0AAD7LWJ5"/>
<dbReference type="EMBL" id="JARAOO010000006">
    <property type="protein sequence ID" value="KAJ7965664.1"/>
    <property type="molecule type" value="Genomic_DNA"/>
</dbReference>
<reference evidence="3" key="1">
    <citation type="journal article" date="2023" name="Science">
        <title>Elucidation of the pathway for biosynthesis of saponin adjuvants from the soapbark tree.</title>
        <authorList>
            <person name="Reed J."/>
            <person name="Orme A."/>
            <person name="El-Demerdash A."/>
            <person name="Owen C."/>
            <person name="Martin L.B.B."/>
            <person name="Misra R.C."/>
            <person name="Kikuchi S."/>
            <person name="Rejzek M."/>
            <person name="Martin A.C."/>
            <person name="Harkess A."/>
            <person name="Leebens-Mack J."/>
            <person name="Louveau T."/>
            <person name="Stephenson M.J."/>
            <person name="Osbourn A."/>
        </authorList>
    </citation>
    <scope>NUCLEOTIDE SEQUENCE</scope>
    <source>
        <strain evidence="3">S10</strain>
    </source>
</reference>
<evidence type="ECO:0000256" key="1">
    <source>
        <dbReference type="ARBA" id="ARBA00008690"/>
    </source>
</evidence>
<dbReference type="PANTHER" id="PTHR33155">
    <property type="entry name" value="FANTASTIC FOUR-LIKE PROTEIN (DUF3049)"/>
    <property type="match status" value="1"/>
</dbReference>
<comment type="caution">
    <text evidence="3">The sequence shown here is derived from an EMBL/GenBank/DDBJ whole genome shotgun (WGS) entry which is preliminary data.</text>
</comment>
<gene>
    <name evidence="3" type="ORF">O6P43_015266</name>
</gene>
<organism evidence="3 4">
    <name type="scientific">Quillaja saponaria</name>
    <name type="common">Soap bark tree</name>
    <dbReference type="NCBI Taxonomy" id="32244"/>
    <lineage>
        <taxon>Eukaryota</taxon>
        <taxon>Viridiplantae</taxon>
        <taxon>Streptophyta</taxon>
        <taxon>Embryophyta</taxon>
        <taxon>Tracheophyta</taxon>
        <taxon>Spermatophyta</taxon>
        <taxon>Magnoliopsida</taxon>
        <taxon>eudicotyledons</taxon>
        <taxon>Gunneridae</taxon>
        <taxon>Pentapetalae</taxon>
        <taxon>rosids</taxon>
        <taxon>fabids</taxon>
        <taxon>Fabales</taxon>
        <taxon>Quillajaceae</taxon>
        <taxon>Quillaja</taxon>
    </lineage>
</organism>
<dbReference type="PANTHER" id="PTHR33155:SF17">
    <property type="entry name" value="F2E2.18-RELATED"/>
    <property type="match status" value="1"/>
</dbReference>
<dbReference type="Proteomes" id="UP001163823">
    <property type="component" value="Chromosome 6"/>
</dbReference>
<dbReference type="InterPro" id="IPR021410">
    <property type="entry name" value="FAF"/>
</dbReference>
<feature type="domain" description="FAF" evidence="2">
    <location>
        <begin position="70"/>
        <end position="128"/>
    </location>
</feature>
<dbReference type="Pfam" id="PF11250">
    <property type="entry name" value="FAF"/>
    <property type="match status" value="1"/>
</dbReference>
<dbReference type="KEGG" id="qsa:O6P43_015266"/>
<comment type="similarity">
    <text evidence="1">Belongs to the fantastic four family.</text>
</comment>
<name>A0AAD7LWJ5_QUISA</name>
<protein>
    <submittedName>
        <fullName evidence="3">Protein FANTASTIC FOUR 1-like</fullName>
    </submittedName>
</protein>
<evidence type="ECO:0000259" key="2">
    <source>
        <dbReference type="Pfam" id="PF11250"/>
    </source>
</evidence>
<keyword evidence="4" id="KW-1185">Reference proteome</keyword>
<evidence type="ECO:0000313" key="3">
    <source>
        <dbReference type="EMBL" id="KAJ7965664.1"/>
    </source>
</evidence>
<evidence type="ECO:0000313" key="4">
    <source>
        <dbReference type="Proteomes" id="UP001163823"/>
    </source>
</evidence>
<sequence>MASNVLLSSFASLLGDYIGTESCLDLENSEEVVGLGHDDEISNSCCSVKKEAEEKEKETMVTTKKNKKKEFPPPISLLARTENLASHMPWILKRYYTNDGRLILKEEKVRHHEYMKAHRANGRLTLQLVPLDDDHVMDSPPPPPPSPFCDEFFGTNIEDRGDQGDEDDNIEGTSCAIDQKNDSVDVVVDHEFAKDINKSLNIENAEGVAAMGANNANGAPKCLNFNTISSSPSCIFRVPLPAIRTVHS</sequence>